<dbReference type="InterPro" id="IPR000873">
    <property type="entry name" value="AMP-dep_synth/lig_dom"/>
</dbReference>
<evidence type="ECO:0000259" key="2">
    <source>
        <dbReference type="Pfam" id="PF13193"/>
    </source>
</evidence>
<comment type="caution">
    <text evidence="3">The sequence shown here is derived from an EMBL/GenBank/DDBJ whole genome shotgun (WGS) entry which is preliminary data.</text>
</comment>
<dbReference type="InterPro" id="IPR042099">
    <property type="entry name" value="ANL_N_sf"/>
</dbReference>
<dbReference type="PANTHER" id="PTHR43767:SF12">
    <property type="entry name" value="AMP-DEPENDENT SYNTHETASE AND LIGASE"/>
    <property type="match status" value="1"/>
</dbReference>
<dbReference type="Pfam" id="PF00501">
    <property type="entry name" value="AMP-binding"/>
    <property type="match status" value="1"/>
</dbReference>
<dbReference type="Gene3D" id="3.40.50.12780">
    <property type="entry name" value="N-terminal domain of ligase-like"/>
    <property type="match status" value="1"/>
</dbReference>
<protein>
    <submittedName>
        <fullName evidence="3">Class I adenylate-forming enzyme family protein</fullName>
    </submittedName>
</protein>
<accession>A0ABU7Q9K9</accession>
<dbReference type="InterPro" id="IPR025110">
    <property type="entry name" value="AMP-bd_C"/>
</dbReference>
<sequence>MLDVELIRPIPELLVNHAARYGPKVAFWDDRITVSYADLATRTRRLAGHLVASGLAPGERVLILMNNRVEVAECYLALTRASLVGVCVNPLAATAELVHMVTDSGARMVITDSEHLEQVRTLLAGTPDSESVPIVLAGDGPAPDGLLAAPDGLLAYDSLVAQEPDEAPRDDLGLDSVAWMLYTSGTTGRPKGVLLTQRSCLWVVASCWSPVAGLSSDDKVLCALPLFHSFALDLCVLGAFAVGASERILPKFSTRRVLDLLQSDDYTVLPGVPTMFQYLIQGLKEHPGAERKDGALRLCLSAGAIMPGTVNAEFEELFGVQLLDGYGITETSTMVTMNSRSGGRRLGSCGLPLPGVSVRLVDPSTGEDVRTGQEGELWVSGPNVMAGYHRRPEATQEVLQHGWYRTGDLAQRDANGFLTICGRIKELIIRGGENIYPAEIEEALMTAEGVADAAVIARKHDHLGEEPVAFVVLDNPGELDREALLELCRSRLSRFKVPADIVEVKAIPRTGSGKIMRLRLQELSS</sequence>
<proteinExistence type="predicted"/>
<feature type="domain" description="AMP-binding enzyme C-terminal" evidence="2">
    <location>
        <begin position="439"/>
        <end position="514"/>
    </location>
</feature>
<organism evidence="3 4">
    <name type="scientific">Streptomyces asiaticus subsp. ignotus</name>
    <dbReference type="NCBI Taxonomy" id="3098222"/>
    <lineage>
        <taxon>Bacteria</taxon>
        <taxon>Bacillati</taxon>
        <taxon>Actinomycetota</taxon>
        <taxon>Actinomycetes</taxon>
        <taxon>Kitasatosporales</taxon>
        <taxon>Streptomycetaceae</taxon>
        <taxon>Streptomyces</taxon>
        <taxon>Streptomyces violaceusniger group</taxon>
    </lineage>
</organism>
<dbReference type="Gene3D" id="3.30.300.30">
    <property type="match status" value="1"/>
</dbReference>
<reference evidence="3 4" key="1">
    <citation type="submission" date="2023-11" db="EMBL/GenBank/DDBJ databases">
        <title>30 novel species of actinomycetes from the DSMZ collection.</title>
        <authorList>
            <person name="Nouioui I."/>
        </authorList>
    </citation>
    <scope>NUCLEOTIDE SEQUENCE [LARGE SCALE GENOMIC DNA]</scope>
    <source>
        <strain evidence="3 4">DSM 41524</strain>
    </source>
</reference>
<dbReference type="PROSITE" id="PS00455">
    <property type="entry name" value="AMP_BINDING"/>
    <property type="match status" value="1"/>
</dbReference>
<dbReference type="InterPro" id="IPR020845">
    <property type="entry name" value="AMP-binding_CS"/>
</dbReference>
<dbReference type="InterPro" id="IPR050237">
    <property type="entry name" value="ATP-dep_AMP-bd_enzyme"/>
</dbReference>
<feature type="domain" description="AMP-dependent synthetase/ligase" evidence="1">
    <location>
        <begin position="16"/>
        <end position="389"/>
    </location>
</feature>
<dbReference type="PANTHER" id="PTHR43767">
    <property type="entry name" value="LONG-CHAIN-FATTY-ACID--COA LIGASE"/>
    <property type="match status" value="1"/>
</dbReference>
<dbReference type="Proteomes" id="UP001354709">
    <property type="component" value="Unassembled WGS sequence"/>
</dbReference>
<dbReference type="InterPro" id="IPR045851">
    <property type="entry name" value="AMP-bd_C_sf"/>
</dbReference>
<evidence type="ECO:0000259" key="1">
    <source>
        <dbReference type="Pfam" id="PF00501"/>
    </source>
</evidence>
<keyword evidence="4" id="KW-1185">Reference proteome</keyword>
<dbReference type="EMBL" id="JAZBJO010000043">
    <property type="protein sequence ID" value="MEE4598063.1"/>
    <property type="molecule type" value="Genomic_DNA"/>
</dbReference>
<name>A0ABU7Q9K9_9ACTN</name>
<dbReference type="RefSeq" id="WP_330815082.1">
    <property type="nucleotide sequence ID" value="NZ_JAZBJO010000043.1"/>
</dbReference>
<evidence type="ECO:0000313" key="4">
    <source>
        <dbReference type="Proteomes" id="UP001354709"/>
    </source>
</evidence>
<gene>
    <name evidence="3" type="ORF">V2J94_40480</name>
</gene>
<dbReference type="Pfam" id="PF13193">
    <property type="entry name" value="AMP-binding_C"/>
    <property type="match status" value="1"/>
</dbReference>
<evidence type="ECO:0000313" key="3">
    <source>
        <dbReference type="EMBL" id="MEE4598063.1"/>
    </source>
</evidence>
<dbReference type="SUPFAM" id="SSF56801">
    <property type="entry name" value="Acetyl-CoA synthetase-like"/>
    <property type="match status" value="1"/>
</dbReference>